<dbReference type="PROSITE" id="PS01124">
    <property type="entry name" value="HTH_ARAC_FAMILY_2"/>
    <property type="match status" value="1"/>
</dbReference>
<dbReference type="InterPro" id="IPR018062">
    <property type="entry name" value="HTH_AraC-typ_CS"/>
</dbReference>
<sequence length="778" mass="89983">MKGHPLKQLFPANKLFAKILMYFLSLLIPIMIIGLIVYFNVDQVVKKDVSQKLTDNLKFSSQTVDIYLRSAQLTNNNLFSNPIIEQNLKPYMQMNNEEKLSMQLIVRAIAGNRNTISSFIDHIFMYTDTVKVYTSQEMADFDMFFDKFYRMEGYDKEFWKKKLQASSFFELLPPTDVHNYIDNDITRKVIPSVSTQYVNGRLVTMVTSLSLQAISASLKNNAMYSSTTYLILDKKRQVILNESGYSAEMIEQISKHLDKTDSTEFMEVADEQALVVHMPSEAFGWDYYSITPVQAFGKEPASILSLVFWICITLMIIGVCFSFIFSMNLYNPIKNIRNILVQSEKEIEFTNELRSSDELSVIGSRIDQLIQQNRDAVQKVSQYSNGLLDHFFASLFRGQPWTQQETLDQVLDDIGFRGDSYLCCCFMFHYKERFYRDIEEADRLLIQEKMKKVLWGIMQQQVNCYLMEYEHNFYVCMVNLKQEADNERLMLALDSIKKTFEYDMIYCELIIGLGKTYDKVSDITKSYSDAITAMDQWKDHSDIAIADAVGLTIEQSYYYSFLDEKKIVNGLKAGNVEVLATEVEGLIQANKSRGVSYTHLGALLVELWNTGIRYANERQLDIYLLLTEEEYAVLANKNITPNEFTDRVERLINFYDRIVAETGTKGERRTGTVISFITAYIESNYAKDIYLENIANEIGLSAKYVSRMFKETTGTSITDYISLIRMAKAKELLTETDLKVNEIADRIGMNSRTTFLRMFKKHEGISPIDYRHIKARKE</sequence>
<dbReference type="Proteomes" id="UP001652445">
    <property type="component" value="Unassembled WGS sequence"/>
</dbReference>
<accession>A0ABT2UID1</accession>
<evidence type="ECO:0000256" key="4">
    <source>
        <dbReference type="SAM" id="Phobius"/>
    </source>
</evidence>
<keyword evidence="3" id="KW-0804">Transcription</keyword>
<feature type="transmembrane region" description="Helical" evidence="4">
    <location>
        <begin position="20"/>
        <end position="41"/>
    </location>
</feature>
<dbReference type="PROSITE" id="PS00041">
    <property type="entry name" value="HTH_ARAC_FAMILY_1"/>
    <property type="match status" value="1"/>
</dbReference>
<reference evidence="6 7" key="1">
    <citation type="submission" date="2022-09" db="EMBL/GenBank/DDBJ databases">
        <authorList>
            <person name="Han X.L."/>
            <person name="Wang Q."/>
            <person name="Lu T."/>
        </authorList>
    </citation>
    <scope>NUCLEOTIDE SEQUENCE [LARGE SCALE GENOMIC DNA]</scope>
    <source>
        <strain evidence="6 7">WQ 127069</strain>
    </source>
</reference>
<keyword evidence="2" id="KW-0238">DNA-binding</keyword>
<protein>
    <submittedName>
        <fullName evidence="6">AraC family transcriptional regulator</fullName>
    </submittedName>
</protein>
<dbReference type="EMBL" id="JAOQIO010000084">
    <property type="protein sequence ID" value="MCU6794368.1"/>
    <property type="molecule type" value="Genomic_DNA"/>
</dbReference>
<evidence type="ECO:0000313" key="7">
    <source>
        <dbReference type="Proteomes" id="UP001652445"/>
    </source>
</evidence>
<keyword evidence="4" id="KW-0812">Transmembrane</keyword>
<dbReference type="RefSeq" id="WP_262685534.1">
    <property type="nucleotide sequence ID" value="NZ_JAOQIO010000084.1"/>
</dbReference>
<dbReference type="Pfam" id="PF12833">
    <property type="entry name" value="HTH_18"/>
    <property type="match status" value="1"/>
</dbReference>
<evidence type="ECO:0000259" key="5">
    <source>
        <dbReference type="PROSITE" id="PS01124"/>
    </source>
</evidence>
<gene>
    <name evidence="6" type="ORF">OB236_19875</name>
</gene>
<keyword evidence="7" id="KW-1185">Reference proteome</keyword>
<organism evidence="6 7">
    <name type="scientific">Paenibacillus baimaensis</name>
    <dbReference type="NCBI Taxonomy" id="2982185"/>
    <lineage>
        <taxon>Bacteria</taxon>
        <taxon>Bacillati</taxon>
        <taxon>Bacillota</taxon>
        <taxon>Bacilli</taxon>
        <taxon>Bacillales</taxon>
        <taxon>Paenibacillaceae</taxon>
        <taxon>Paenibacillus</taxon>
    </lineage>
</organism>
<dbReference type="SUPFAM" id="SSF46689">
    <property type="entry name" value="Homeodomain-like"/>
    <property type="match status" value="2"/>
</dbReference>
<dbReference type="InterPro" id="IPR018060">
    <property type="entry name" value="HTH_AraC"/>
</dbReference>
<dbReference type="SMART" id="SM00342">
    <property type="entry name" value="HTH_ARAC"/>
    <property type="match status" value="1"/>
</dbReference>
<evidence type="ECO:0000313" key="6">
    <source>
        <dbReference type="EMBL" id="MCU6794368.1"/>
    </source>
</evidence>
<evidence type="ECO:0000256" key="3">
    <source>
        <dbReference type="ARBA" id="ARBA00023163"/>
    </source>
</evidence>
<evidence type="ECO:0000256" key="2">
    <source>
        <dbReference type="ARBA" id="ARBA00023125"/>
    </source>
</evidence>
<keyword evidence="4" id="KW-0472">Membrane</keyword>
<feature type="transmembrane region" description="Helical" evidence="4">
    <location>
        <begin position="306"/>
        <end position="330"/>
    </location>
</feature>
<dbReference type="InterPro" id="IPR009057">
    <property type="entry name" value="Homeodomain-like_sf"/>
</dbReference>
<dbReference type="PANTHER" id="PTHR43280">
    <property type="entry name" value="ARAC-FAMILY TRANSCRIPTIONAL REGULATOR"/>
    <property type="match status" value="1"/>
</dbReference>
<comment type="caution">
    <text evidence="6">The sequence shown here is derived from an EMBL/GenBank/DDBJ whole genome shotgun (WGS) entry which is preliminary data.</text>
</comment>
<keyword evidence="4" id="KW-1133">Transmembrane helix</keyword>
<dbReference type="PANTHER" id="PTHR43280:SF34">
    <property type="entry name" value="ARAC-FAMILY TRANSCRIPTIONAL REGULATOR"/>
    <property type="match status" value="1"/>
</dbReference>
<keyword evidence="1" id="KW-0805">Transcription regulation</keyword>
<dbReference type="Gene3D" id="1.10.10.60">
    <property type="entry name" value="Homeodomain-like"/>
    <property type="match status" value="2"/>
</dbReference>
<evidence type="ECO:0000256" key="1">
    <source>
        <dbReference type="ARBA" id="ARBA00023015"/>
    </source>
</evidence>
<name>A0ABT2UID1_9BACL</name>
<feature type="domain" description="HTH araC/xylS-type" evidence="5">
    <location>
        <begin position="675"/>
        <end position="773"/>
    </location>
</feature>
<proteinExistence type="predicted"/>